<comment type="catalytic activity">
    <reaction evidence="6">
        <text>Fe-coproporphyrin III + 2 H(+) = coproporphyrin III + Fe(2+)</text>
        <dbReference type="Rhea" id="RHEA:49572"/>
        <dbReference type="ChEBI" id="CHEBI:15378"/>
        <dbReference type="ChEBI" id="CHEBI:29033"/>
        <dbReference type="ChEBI" id="CHEBI:68438"/>
        <dbReference type="ChEBI" id="CHEBI:131725"/>
        <dbReference type="EC" id="4.99.1.9"/>
    </reaction>
    <physiologicalReaction direction="right-to-left" evidence="6">
        <dbReference type="Rhea" id="RHEA:49574"/>
    </physiologicalReaction>
</comment>
<dbReference type="NCBIfam" id="TIGR00109">
    <property type="entry name" value="hemH"/>
    <property type="match status" value="1"/>
</dbReference>
<evidence type="ECO:0000256" key="8">
    <source>
        <dbReference type="RuleBase" id="RU004185"/>
    </source>
</evidence>
<comment type="function">
    <text evidence="7">Catalyzes the ferrous insertion into protoporphyrin IX.</text>
</comment>
<comment type="subcellular location">
    <subcellularLocation>
        <location evidence="7">Cytoplasm</location>
    </subcellularLocation>
</comment>
<reference evidence="9 10" key="1">
    <citation type="submission" date="2018-12" db="EMBL/GenBank/DDBJ databases">
        <authorList>
            <person name="Toschakov S.V."/>
        </authorList>
    </citation>
    <scope>NUCLEOTIDE SEQUENCE [LARGE SCALE GENOMIC DNA]</scope>
    <source>
        <strain evidence="9 10">GM2012</strain>
    </source>
</reference>
<dbReference type="CDD" id="cd03411">
    <property type="entry name" value="Ferrochelatase_N"/>
    <property type="match status" value="1"/>
</dbReference>
<dbReference type="EMBL" id="RYZH01000019">
    <property type="protein sequence ID" value="RUL87658.1"/>
    <property type="molecule type" value="Genomic_DNA"/>
</dbReference>
<reference evidence="9 10" key="2">
    <citation type="submission" date="2019-01" db="EMBL/GenBank/DDBJ databases">
        <title>Tautonia sociabilis, a novel thermotolerant planctomycete of Isosphaeraceae family, isolated from a 4000 m deep subterranean habitat.</title>
        <authorList>
            <person name="Kovaleva O.L."/>
            <person name="Elcheninov A.G."/>
            <person name="Van Heerden E."/>
            <person name="Toshchakov S.V."/>
            <person name="Novikov A."/>
            <person name="Bonch-Osmolovskaya E.A."/>
            <person name="Kublanov I.V."/>
        </authorList>
    </citation>
    <scope>NUCLEOTIDE SEQUENCE [LARGE SCALE GENOMIC DNA]</scope>
    <source>
        <strain evidence="9 10">GM2012</strain>
    </source>
</reference>
<keyword evidence="5 7" id="KW-0627">Porphyrin biosynthesis</keyword>
<name>A0A432MKQ4_9BACT</name>
<dbReference type="RefSeq" id="WP_126725546.1">
    <property type="nucleotide sequence ID" value="NZ_RYZH01000019.1"/>
</dbReference>
<dbReference type="GO" id="GO:0046872">
    <property type="term" value="F:metal ion binding"/>
    <property type="evidence" value="ECO:0007669"/>
    <property type="project" value="UniProtKB-KW"/>
</dbReference>
<keyword evidence="7" id="KW-0963">Cytoplasm</keyword>
<comment type="similarity">
    <text evidence="1 7 8">Belongs to the ferrochelatase family.</text>
</comment>
<keyword evidence="10" id="KW-1185">Reference proteome</keyword>
<feature type="binding site" evidence="7">
    <location>
        <position position="267"/>
    </location>
    <ligand>
        <name>Fe(2+)</name>
        <dbReference type="ChEBI" id="CHEBI:29033"/>
    </ligand>
</feature>
<dbReference type="Pfam" id="PF00762">
    <property type="entry name" value="Ferrochelatase"/>
    <property type="match status" value="1"/>
</dbReference>
<keyword evidence="3 7" id="KW-0350">Heme biosynthesis</keyword>
<dbReference type="Gene3D" id="3.40.50.1400">
    <property type="match status" value="2"/>
</dbReference>
<dbReference type="InterPro" id="IPR033659">
    <property type="entry name" value="Ferrochelatase_N"/>
</dbReference>
<dbReference type="PANTHER" id="PTHR11108:SF1">
    <property type="entry name" value="FERROCHELATASE, MITOCHONDRIAL"/>
    <property type="match status" value="1"/>
</dbReference>
<dbReference type="HAMAP" id="MF_00323">
    <property type="entry name" value="Ferrochelatase"/>
    <property type="match status" value="1"/>
</dbReference>
<evidence type="ECO:0000256" key="1">
    <source>
        <dbReference type="ARBA" id="ARBA00007718"/>
    </source>
</evidence>
<dbReference type="UniPathway" id="UPA00252">
    <property type="reaction ID" value="UER00325"/>
</dbReference>
<protein>
    <recommendedName>
        <fullName evidence="7">Ferrochelatase</fullName>
        <ecNumber evidence="7">4.98.1.1</ecNumber>
    </recommendedName>
    <alternativeName>
        <fullName evidence="7">Heme synthase</fullName>
    </alternativeName>
    <alternativeName>
        <fullName evidence="7">Protoheme ferro-lyase</fullName>
    </alternativeName>
</protein>
<evidence type="ECO:0000256" key="4">
    <source>
        <dbReference type="ARBA" id="ARBA00023239"/>
    </source>
</evidence>
<feature type="binding site" evidence="7">
    <location>
        <position position="185"/>
    </location>
    <ligand>
        <name>Fe(2+)</name>
        <dbReference type="ChEBI" id="CHEBI:29033"/>
    </ligand>
</feature>
<comment type="caution">
    <text evidence="9">The sequence shown here is derived from an EMBL/GenBank/DDBJ whole genome shotgun (WGS) entry which is preliminary data.</text>
</comment>
<dbReference type="EC" id="4.98.1.1" evidence="7"/>
<evidence type="ECO:0000313" key="9">
    <source>
        <dbReference type="EMBL" id="RUL87658.1"/>
    </source>
</evidence>
<dbReference type="NCBIfam" id="NF000689">
    <property type="entry name" value="PRK00035.2-1"/>
    <property type="match status" value="1"/>
</dbReference>
<dbReference type="SUPFAM" id="SSF53800">
    <property type="entry name" value="Chelatase"/>
    <property type="match status" value="1"/>
</dbReference>
<dbReference type="Proteomes" id="UP000280296">
    <property type="component" value="Unassembled WGS sequence"/>
</dbReference>
<evidence type="ECO:0000313" key="10">
    <source>
        <dbReference type="Proteomes" id="UP000280296"/>
    </source>
</evidence>
<evidence type="ECO:0000256" key="2">
    <source>
        <dbReference type="ARBA" id="ARBA00023004"/>
    </source>
</evidence>
<dbReference type="CDD" id="cd00419">
    <property type="entry name" value="Ferrochelatase_C"/>
    <property type="match status" value="1"/>
</dbReference>
<dbReference type="GO" id="GO:0004325">
    <property type="term" value="F:ferrochelatase activity"/>
    <property type="evidence" value="ECO:0007669"/>
    <property type="project" value="UniProtKB-UniRule"/>
</dbReference>
<keyword evidence="7" id="KW-0479">Metal-binding</keyword>
<evidence type="ECO:0000256" key="5">
    <source>
        <dbReference type="ARBA" id="ARBA00023244"/>
    </source>
</evidence>
<evidence type="ECO:0000256" key="3">
    <source>
        <dbReference type="ARBA" id="ARBA00023133"/>
    </source>
</evidence>
<organism evidence="9 10">
    <name type="scientific">Tautonia sociabilis</name>
    <dbReference type="NCBI Taxonomy" id="2080755"/>
    <lineage>
        <taxon>Bacteria</taxon>
        <taxon>Pseudomonadati</taxon>
        <taxon>Planctomycetota</taxon>
        <taxon>Planctomycetia</taxon>
        <taxon>Isosphaerales</taxon>
        <taxon>Isosphaeraceae</taxon>
        <taxon>Tautonia</taxon>
    </lineage>
</organism>
<sequence length="354" mass="39328">MAELPYDAILLVSFGGPEGPDDVLPFLENVLRGRPVPRERMLEVAEHYRSFGGVSPINQQCRDLITALRPALREAQVELPIYWGNRNWQPMLPDTIRQMADDGIRRALAVVTSSFSSYSGCRQYRENIEEARRQVGEDRAPIVTKMRVWYNHPDWIAVNAERVRDALRTIPADRLPSARVAFSAHSIPEAMARNCDYVAQLTESCRLVAETLGLPEERWALVYQSRSGRPEDPWLEPDVRDHLRAIRSAGATDVVVHPIGFTSDHIEVLFDLDEEARRTGAEIGLNVVRSATAGTHPRFVAMLAELIKERITASPVRRAIGRCGPSHDVCPPLCCLPPARPSRPSAPGGGPPGG</sequence>
<dbReference type="InterPro" id="IPR033644">
    <property type="entry name" value="Ferrochelatase_C"/>
</dbReference>
<comment type="catalytic activity">
    <reaction evidence="7">
        <text>heme b + 2 H(+) = protoporphyrin IX + Fe(2+)</text>
        <dbReference type="Rhea" id="RHEA:22584"/>
        <dbReference type="ChEBI" id="CHEBI:15378"/>
        <dbReference type="ChEBI" id="CHEBI:29033"/>
        <dbReference type="ChEBI" id="CHEBI:57306"/>
        <dbReference type="ChEBI" id="CHEBI:60344"/>
        <dbReference type="EC" id="4.98.1.1"/>
    </reaction>
</comment>
<comment type="pathway">
    <text evidence="7">Porphyrin-containing compound metabolism; protoheme biosynthesis; protoheme from protoporphyrin-IX: step 1/1.</text>
</comment>
<accession>A0A432MKQ4</accession>
<dbReference type="GO" id="GO:0006783">
    <property type="term" value="P:heme biosynthetic process"/>
    <property type="evidence" value="ECO:0007669"/>
    <property type="project" value="UniProtKB-UniRule"/>
</dbReference>
<dbReference type="OrthoDB" id="9776380at2"/>
<keyword evidence="2 7" id="KW-0408">Iron</keyword>
<proteinExistence type="inferred from homology"/>
<evidence type="ECO:0000256" key="7">
    <source>
        <dbReference type="HAMAP-Rule" id="MF_00323"/>
    </source>
</evidence>
<gene>
    <name evidence="7" type="primary">hemH</name>
    <name evidence="9" type="ORF">TsocGM_11640</name>
</gene>
<evidence type="ECO:0000256" key="6">
    <source>
        <dbReference type="ARBA" id="ARBA00024536"/>
    </source>
</evidence>
<dbReference type="PANTHER" id="PTHR11108">
    <property type="entry name" value="FERROCHELATASE"/>
    <property type="match status" value="1"/>
</dbReference>
<keyword evidence="4 7" id="KW-0456">Lyase</keyword>
<dbReference type="InterPro" id="IPR001015">
    <property type="entry name" value="Ferrochelatase"/>
</dbReference>
<dbReference type="GO" id="GO:0005737">
    <property type="term" value="C:cytoplasm"/>
    <property type="evidence" value="ECO:0007669"/>
    <property type="project" value="UniProtKB-SubCell"/>
</dbReference>
<dbReference type="AlphaFoldDB" id="A0A432MKQ4"/>